<accession>A0A0F6WDX3</accession>
<dbReference type="GeneID" id="26637362"/>
<gene>
    <name evidence="1" type="primary">59</name>
    <name evidence="1" type="ORF">SEA_VINCENZO_59</name>
</gene>
<evidence type="ECO:0000313" key="2">
    <source>
        <dbReference type="Proteomes" id="UP000203101"/>
    </source>
</evidence>
<dbReference type="Proteomes" id="UP000203101">
    <property type="component" value="Segment"/>
</dbReference>
<name>A0A0F6WDX3_9CAUD</name>
<dbReference type="KEGG" id="vg:26637362"/>
<sequence>MPTTDPLGPLQWLDSTNTVETRRYAEPQGLKGYTDTHIVRHRADFAVQALVPDMLAEFSRSVSFKPALVRAKWTNGVLMSVTLSGPRRLVSGEVSDNANSYRKREFNSYSTGVNRDALPAAVAKGLTDYETTVAGVAADGGDR</sequence>
<reference evidence="1 2" key="1">
    <citation type="journal article" date="2015" name="Genome Announc.">
        <title>Genome Sequences of Mycobacteriophages AlanGrant, Baee, Corofin, OrangeOswald, and Vincenzo, New Members of Cluster B.</title>
        <authorList>
            <person name="Pope W.H."/>
            <person name="Carbonara M.E."/>
            <person name="Cioffi H.M."/>
            <person name="Cruz T."/>
            <person name="Dang B.Q."/>
            <person name="Doyle A.N."/>
            <person name="Fan O.H."/>
            <person name="Gallagher M."/>
            <person name="Gentile G.M."/>
            <person name="German B.A."/>
            <person name="Farrell M.E."/>
            <person name="Gerwig M."/>
            <person name="Hunter K.L."/>
            <person name="Lefever V.E."/>
            <person name="Marfisi N.A."/>
            <person name="McDonnell J.E."/>
            <person name="Monga J.K."/>
            <person name="Quiroz K.G."/>
            <person name="Pong A.C."/>
            <person name="Rimple P.A."/>
            <person name="Situ M."/>
            <person name="Sohnen P.C."/>
            <person name="Stockinger A.N."/>
            <person name="Thompson P.K."/>
            <person name="Torchio N.M."/>
            <person name="Toner C.L."/>
            <person name="Ulbrich M.C."/>
            <person name="Vohra N.I."/>
            <person name="Zakir A."/>
            <person name="Adkins N.L."/>
            <person name="Brown B.R."/>
            <person name="Churilla B.M."/>
            <person name="Kramer Z.J."/>
            <person name="Lapin J.S."/>
            <person name="Montgomery M.T."/>
            <person name="Prout A.K."/>
            <person name="Grubb S.R."/>
            <person name="Warner M.H."/>
            <person name="Bowman C.A."/>
            <person name="Russell D.A."/>
            <person name="Hatfull G.F."/>
        </authorList>
    </citation>
    <scope>NUCLEOTIDE SEQUENCE [LARGE SCALE GENOMIC DNA]</scope>
</reference>
<protein>
    <submittedName>
        <fullName evidence="1">Uncharacterized protein</fullName>
    </submittedName>
</protein>
<dbReference type="RefSeq" id="YP_009210915.1">
    <property type="nucleotide sequence ID" value="NC_028934.1"/>
</dbReference>
<evidence type="ECO:0000313" key="1">
    <source>
        <dbReference type="EMBL" id="AKF14321.1"/>
    </source>
</evidence>
<keyword evidence="2" id="KW-1185">Reference proteome</keyword>
<dbReference type="EMBL" id="KR080194">
    <property type="protein sequence ID" value="AKF14321.1"/>
    <property type="molecule type" value="Genomic_DNA"/>
</dbReference>
<proteinExistence type="predicted"/>
<organism evidence="1 2">
    <name type="scientific">Mycobacterium phage Vincenzo</name>
    <dbReference type="NCBI Taxonomy" id="1647301"/>
    <lineage>
        <taxon>Viruses</taxon>
        <taxon>Duplodnaviria</taxon>
        <taxon>Heunggongvirae</taxon>
        <taxon>Uroviricota</taxon>
        <taxon>Caudoviricetes</taxon>
        <taxon>Bclasvirinae</taxon>
        <taxon>Coopervirus</taxon>
        <taxon>Coopervirus vincenzo</taxon>
    </lineage>
</organism>
<dbReference type="OrthoDB" id="17208at10239"/>